<reference evidence="2 3" key="1">
    <citation type="submission" date="2020-07" db="EMBL/GenBank/DDBJ databases">
        <title>Sequencing the genomes of 1000 actinobacteria strains.</title>
        <authorList>
            <person name="Klenk H.-P."/>
        </authorList>
    </citation>
    <scope>NUCLEOTIDE SEQUENCE [LARGE SCALE GENOMIC DNA]</scope>
    <source>
        <strain evidence="2 3">DSM 44121</strain>
    </source>
</reference>
<dbReference type="InterPro" id="IPR045632">
    <property type="entry name" value="DUF6314"/>
</dbReference>
<comment type="caution">
    <text evidence="2">The sequence shown here is derived from an EMBL/GenBank/DDBJ whole genome shotgun (WGS) entry which is preliminary data.</text>
</comment>
<evidence type="ECO:0000313" key="3">
    <source>
        <dbReference type="Proteomes" id="UP000540568"/>
    </source>
</evidence>
<keyword evidence="3" id="KW-1185">Reference proteome</keyword>
<protein>
    <recommendedName>
        <fullName evidence="1">DUF6314 domain-containing protein</fullName>
    </recommendedName>
</protein>
<gene>
    <name evidence="2" type="ORF">FHX71_002648</name>
</gene>
<dbReference type="AlphaFoldDB" id="A0A7W3PEF4"/>
<feature type="domain" description="DUF6314" evidence="1">
    <location>
        <begin position="6"/>
        <end position="145"/>
    </location>
</feature>
<sequence>MDPLRLVGTWDFVREIRHDDGAAYTADGEARFLVEDDGRVRWAEQGTLRWAGGSTPVTRTLFLVREPGPDGGALPDGGAATGWRVTFEDGRDFHPWTAGAVEHLCGRDLYAGGLAVAAVPTQDWELRWRVTGPEKAYLMHTRYTRPPR</sequence>
<dbReference type="RefSeq" id="WP_182616906.1">
    <property type="nucleotide sequence ID" value="NZ_BAAATF010000003.1"/>
</dbReference>
<evidence type="ECO:0000313" key="2">
    <source>
        <dbReference type="EMBL" id="MBA8808706.1"/>
    </source>
</evidence>
<evidence type="ECO:0000259" key="1">
    <source>
        <dbReference type="Pfam" id="PF19834"/>
    </source>
</evidence>
<proteinExistence type="predicted"/>
<dbReference type="EMBL" id="JACGWV010000001">
    <property type="protein sequence ID" value="MBA8808706.1"/>
    <property type="molecule type" value="Genomic_DNA"/>
</dbReference>
<dbReference type="Proteomes" id="UP000540568">
    <property type="component" value="Unassembled WGS sequence"/>
</dbReference>
<accession>A0A7W3PEF4</accession>
<name>A0A7W3PEF4_9MICO</name>
<dbReference type="Pfam" id="PF19834">
    <property type="entry name" value="DUF6314"/>
    <property type="match status" value="1"/>
</dbReference>
<organism evidence="2 3">
    <name type="scientific">Promicromonospora sukumoe</name>
    <dbReference type="NCBI Taxonomy" id="88382"/>
    <lineage>
        <taxon>Bacteria</taxon>
        <taxon>Bacillati</taxon>
        <taxon>Actinomycetota</taxon>
        <taxon>Actinomycetes</taxon>
        <taxon>Micrococcales</taxon>
        <taxon>Promicromonosporaceae</taxon>
        <taxon>Promicromonospora</taxon>
    </lineage>
</organism>